<keyword evidence="2" id="KW-0479">Metal-binding</keyword>
<feature type="region of interest" description="Disordered" evidence="4">
    <location>
        <begin position="372"/>
        <end position="401"/>
    </location>
</feature>
<dbReference type="EMBL" id="CP068985">
    <property type="protein sequence ID" value="QYC45834.1"/>
    <property type="molecule type" value="Genomic_DNA"/>
</dbReference>
<evidence type="ECO:0000256" key="2">
    <source>
        <dbReference type="ARBA" id="ARBA00022723"/>
    </source>
</evidence>
<dbReference type="PIRSF" id="PIRSF005622">
    <property type="entry name" value="Hydrgn_mat_hypD"/>
    <property type="match status" value="1"/>
</dbReference>
<gene>
    <name evidence="5" type="primary">hypD2</name>
    <name evidence="5" type="ORF">Nocox_41465</name>
</gene>
<keyword evidence="3" id="KW-0408">Iron</keyword>
<dbReference type="Pfam" id="PF01924">
    <property type="entry name" value="HypD"/>
    <property type="match status" value="1"/>
</dbReference>
<keyword evidence="6" id="KW-1185">Reference proteome</keyword>
<name>A0ABX8UH96_9ACTN</name>
<reference evidence="5 6" key="1">
    <citation type="journal article" date="2021" name="ACS Chem. Biol.">
        <title>Genomic-Led Discovery of a Novel Glycopeptide Antibiotic by Nonomuraea coxensis DSM 45129.</title>
        <authorList>
            <person name="Yushchuk O."/>
            <person name="Vior N.M."/>
            <person name="Andreo-Vidal A."/>
            <person name="Berini F."/>
            <person name="Ruckert C."/>
            <person name="Busche T."/>
            <person name="Binda E."/>
            <person name="Kalinowski J."/>
            <person name="Truman A.W."/>
            <person name="Marinelli F."/>
        </authorList>
    </citation>
    <scope>NUCLEOTIDE SEQUENCE [LARGE SCALE GENOMIC DNA]</scope>
    <source>
        <strain evidence="5 6">DSM 45129</strain>
    </source>
</reference>
<dbReference type="Gene3D" id="3.40.50.11750">
    <property type="entry name" value="HypD, alpha/beta domain 1"/>
    <property type="match status" value="2"/>
</dbReference>
<evidence type="ECO:0000313" key="6">
    <source>
        <dbReference type="Proteomes" id="UP000824681"/>
    </source>
</evidence>
<evidence type="ECO:0000256" key="4">
    <source>
        <dbReference type="SAM" id="MobiDB-lite"/>
    </source>
</evidence>
<dbReference type="RefSeq" id="WP_020540926.1">
    <property type="nucleotide sequence ID" value="NZ_CP068985.1"/>
</dbReference>
<evidence type="ECO:0000256" key="1">
    <source>
        <dbReference type="ARBA" id="ARBA00007888"/>
    </source>
</evidence>
<dbReference type="InterPro" id="IPR002780">
    <property type="entry name" value="Hyd_form_HypD"/>
</dbReference>
<dbReference type="Gene3D" id="6.10.20.100">
    <property type="match status" value="1"/>
</dbReference>
<dbReference type="Proteomes" id="UP000824681">
    <property type="component" value="Chromosome"/>
</dbReference>
<sequence length="401" mass="43662">MRFVDEYRDAGEARKLAARIRDLCEPGRRYTFMEVCGGHTHTIYKHGLEDYLPESVSLVHGPGCPVCVIPMGRVDDAVAIAREPGVIMTSFGDMMRVPGGQGSFFDAKAAGADIRMVYSPLDALKIARQNPERTVVFMAIGFETTAPSTAMTVLRAAAEGIGNFAVFCNHVTIIPAIKAILDSPDQRLDGFIGPGHVSTVIGCRPYSFIARDYGKPLVCAGFEPLDVLQSVYMLLRQLAEGRSEVENQYTRVVPWDGNPRALSAISQVMELRPHFEWRGLGFIAHSALRMRAEYAAYDAETRFPVPGVRVADPKACQCGEVLKGVLKPWECKVFGTACTPETPIGTCMVSSEGACAAYYNFGRFTRRREVAPLPGLRSGGSAATRATREGGGLERPSSLTK</sequence>
<evidence type="ECO:0000313" key="5">
    <source>
        <dbReference type="EMBL" id="QYC45834.1"/>
    </source>
</evidence>
<dbReference type="InterPro" id="IPR042244">
    <property type="entry name" value="HypD_2_sf"/>
</dbReference>
<organism evidence="5 6">
    <name type="scientific">Nonomuraea coxensis DSM 45129</name>
    <dbReference type="NCBI Taxonomy" id="1122611"/>
    <lineage>
        <taxon>Bacteria</taxon>
        <taxon>Bacillati</taxon>
        <taxon>Actinomycetota</taxon>
        <taxon>Actinomycetes</taxon>
        <taxon>Streptosporangiales</taxon>
        <taxon>Streptosporangiaceae</taxon>
        <taxon>Nonomuraea</taxon>
    </lineage>
</organism>
<dbReference type="PANTHER" id="PTHR30149:SF0">
    <property type="entry name" value="HYDROGENASE MATURATION FACTOR HYPD"/>
    <property type="match status" value="1"/>
</dbReference>
<protein>
    <submittedName>
        <fullName evidence="5">Hydrogenase expression/formation protein HypD</fullName>
    </submittedName>
</protein>
<comment type="similarity">
    <text evidence="1">Belongs to the HypD family.</text>
</comment>
<accession>A0ABX8UH96</accession>
<evidence type="ECO:0000256" key="3">
    <source>
        <dbReference type="ARBA" id="ARBA00023004"/>
    </source>
</evidence>
<dbReference type="PANTHER" id="PTHR30149">
    <property type="entry name" value="HYDROGENASE PROTEIN ASSEMBLY PROTEIN HYPD"/>
    <property type="match status" value="1"/>
</dbReference>
<proteinExistence type="inferred from homology"/>
<dbReference type="InterPro" id="IPR042243">
    <property type="entry name" value="HypD_1"/>
</dbReference>
<dbReference type="NCBIfam" id="TIGR00075">
    <property type="entry name" value="hypD"/>
    <property type="match status" value="1"/>
</dbReference>